<dbReference type="AlphaFoldDB" id="A0A5P9Q828"/>
<feature type="transmembrane region" description="Helical" evidence="7">
    <location>
        <begin position="71"/>
        <end position="90"/>
    </location>
</feature>
<keyword evidence="3 7" id="KW-0812">Transmembrane</keyword>
<feature type="transmembrane region" description="Helical" evidence="7">
    <location>
        <begin position="38"/>
        <end position="59"/>
    </location>
</feature>
<accession>A0A5P9Q828</accession>
<comment type="subcellular location">
    <subcellularLocation>
        <location evidence="1">Membrane</location>
        <topology evidence="1">Multi-pass membrane protein</topology>
    </subcellularLocation>
</comment>
<feature type="transmembrane region" description="Helical" evidence="7">
    <location>
        <begin position="275"/>
        <end position="294"/>
    </location>
</feature>
<sequence length="545" mass="56070">MLATFVIGLREGLEAALVVGILAAFLKRNGASMRPMWVGVVAAVLLSIAVGVTLEVVSTSLPQRAQEGMEAVISAVAVVFVTSMIVWMGAHARGLKKELEAHAGDALRDGAAWAMAGMAFLAIVKEGFETSVFLLATFQASTSVTAAVVGAVLGILVAVGLGAGLYHGGIRFNIGKFFQVTGVFLVFVAAGLVVTTLRTAHEAGWLTIGQGRTVDLTWLAPAGSIRAALLTGVLGIPTDPRVVEVLAWFLYLLPMLALVLWPAKRRLQGRAAMRLELGLAAGLAALALGLAFFVPSVAPYPSRPLAVVASADDPTPVGRVATSNDPRGVGVTDTHGRILSTTSLEGARFTATTVDGVAARRAQVTEQLPTTDLPSTLSLNRLVEYGGGRLPVGIDPQAAPGPFTAVWRQSSTVDVVETAGHVLLGAGQTTRTVLTVSGGGLAASRTLTVAPAAAGTTDWTVAPAVTAATAAAVVDRDHDAHERALWRTYFPIVLAVAAAALAAAGLRRRRALARAAETEPGSASAPAPVSPDQATGAAPLRVQNT</sequence>
<evidence type="ECO:0000313" key="9">
    <source>
        <dbReference type="Proteomes" id="UP000326702"/>
    </source>
</evidence>
<feature type="transmembrane region" description="Helical" evidence="7">
    <location>
        <begin position="486"/>
        <end position="506"/>
    </location>
</feature>
<evidence type="ECO:0000313" key="8">
    <source>
        <dbReference type="EMBL" id="QFU97539.1"/>
    </source>
</evidence>
<dbReference type="GO" id="GO:0015093">
    <property type="term" value="F:ferrous iron transmembrane transporter activity"/>
    <property type="evidence" value="ECO:0007669"/>
    <property type="project" value="TreeGrafter"/>
</dbReference>
<dbReference type="EMBL" id="CP045529">
    <property type="protein sequence ID" value="QFU97539.1"/>
    <property type="molecule type" value="Genomic_DNA"/>
</dbReference>
<dbReference type="InterPro" id="IPR004923">
    <property type="entry name" value="FTR1/Fip1/EfeU"/>
</dbReference>
<dbReference type="Proteomes" id="UP000326702">
    <property type="component" value="Chromosome"/>
</dbReference>
<feature type="transmembrane region" description="Helical" evidence="7">
    <location>
        <begin position="245"/>
        <end position="263"/>
    </location>
</feature>
<organism evidence="8 9">
    <name type="scientific">Luteimicrobium xylanilyticum</name>
    <dbReference type="NCBI Taxonomy" id="1133546"/>
    <lineage>
        <taxon>Bacteria</taxon>
        <taxon>Bacillati</taxon>
        <taxon>Actinomycetota</taxon>
        <taxon>Actinomycetes</taxon>
        <taxon>Micrococcales</taxon>
        <taxon>Luteimicrobium</taxon>
    </lineage>
</organism>
<dbReference type="Pfam" id="PF03239">
    <property type="entry name" value="FTR1"/>
    <property type="match status" value="1"/>
</dbReference>
<keyword evidence="9" id="KW-1185">Reference proteome</keyword>
<dbReference type="KEGG" id="lxl:KDY119_01038"/>
<dbReference type="NCBIfam" id="NF041756">
    <property type="entry name" value="EfeU"/>
    <property type="match status" value="1"/>
</dbReference>
<feature type="transmembrane region" description="Helical" evidence="7">
    <location>
        <begin position="177"/>
        <end position="197"/>
    </location>
</feature>
<feature type="compositionally biased region" description="Low complexity" evidence="6">
    <location>
        <begin position="522"/>
        <end position="531"/>
    </location>
</feature>
<evidence type="ECO:0000256" key="7">
    <source>
        <dbReference type="SAM" id="Phobius"/>
    </source>
</evidence>
<gene>
    <name evidence="8" type="ORF">KDY119_01038</name>
</gene>
<keyword evidence="5 7" id="KW-0472">Membrane</keyword>
<feature type="transmembrane region" description="Helical" evidence="7">
    <location>
        <begin position="6"/>
        <end position="26"/>
    </location>
</feature>
<evidence type="ECO:0000256" key="3">
    <source>
        <dbReference type="ARBA" id="ARBA00022692"/>
    </source>
</evidence>
<feature type="transmembrane region" description="Helical" evidence="7">
    <location>
        <begin position="144"/>
        <end position="165"/>
    </location>
</feature>
<evidence type="ECO:0000256" key="6">
    <source>
        <dbReference type="SAM" id="MobiDB-lite"/>
    </source>
</evidence>
<dbReference type="PANTHER" id="PTHR31632">
    <property type="entry name" value="IRON TRANSPORTER FTH1"/>
    <property type="match status" value="1"/>
</dbReference>
<evidence type="ECO:0000256" key="5">
    <source>
        <dbReference type="ARBA" id="ARBA00023136"/>
    </source>
</evidence>
<feature type="region of interest" description="Disordered" evidence="6">
    <location>
        <begin position="516"/>
        <end position="545"/>
    </location>
</feature>
<protein>
    <submittedName>
        <fullName evidence="8">Ferrous iron permease EfeU</fullName>
    </submittedName>
</protein>
<dbReference type="GO" id="GO:0033573">
    <property type="term" value="C:high-affinity iron permease complex"/>
    <property type="evidence" value="ECO:0007669"/>
    <property type="project" value="InterPro"/>
</dbReference>
<proteinExistence type="inferred from homology"/>
<keyword evidence="4 7" id="KW-1133">Transmembrane helix</keyword>
<evidence type="ECO:0000256" key="1">
    <source>
        <dbReference type="ARBA" id="ARBA00004141"/>
    </source>
</evidence>
<dbReference type="PANTHER" id="PTHR31632:SF2">
    <property type="entry name" value="PLASMA MEMBRANE IRON PERMEASE"/>
    <property type="match status" value="1"/>
</dbReference>
<evidence type="ECO:0000256" key="2">
    <source>
        <dbReference type="ARBA" id="ARBA00008333"/>
    </source>
</evidence>
<comment type="similarity">
    <text evidence="2">Belongs to the oxidase-dependent Fe transporter (OFeT) (TC 9.A.10.1) family.</text>
</comment>
<evidence type="ECO:0000256" key="4">
    <source>
        <dbReference type="ARBA" id="ARBA00022989"/>
    </source>
</evidence>
<reference evidence="8 9" key="1">
    <citation type="submission" date="2019-10" db="EMBL/GenBank/DDBJ databases">
        <title>Genome sequence of Luteimicrobium xylanilyticum HY-24.</title>
        <authorList>
            <person name="Kim D.Y."/>
            <person name="Park H.-Y."/>
        </authorList>
    </citation>
    <scope>NUCLEOTIDE SEQUENCE [LARGE SCALE GENOMIC DNA]</scope>
    <source>
        <strain evidence="8 9">HY-24</strain>
    </source>
</reference>
<name>A0A5P9Q828_9MICO</name>
<dbReference type="RefSeq" id="WP_194174343.1">
    <property type="nucleotide sequence ID" value="NZ_BAABIH010000001.1"/>
</dbReference>